<evidence type="ECO:0000313" key="1">
    <source>
        <dbReference type="EMBL" id="SQC09168.1"/>
    </source>
</evidence>
<proteinExistence type="predicted"/>
<dbReference type="EMBL" id="UAWN01000004">
    <property type="protein sequence ID" value="SQC09168.1"/>
    <property type="molecule type" value="Genomic_DNA"/>
</dbReference>
<dbReference type="Proteomes" id="UP000251088">
    <property type="component" value="Unassembled WGS sequence"/>
</dbReference>
<dbReference type="AlphaFoldDB" id="A0A2X3BVK4"/>
<gene>
    <name evidence="1" type="ORF">NCTC9128_01125</name>
</gene>
<evidence type="ECO:0000313" key="2">
    <source>
        <dbReference type="Proteomes" id="UP000251088"/>
    </source>
</evidence>
<organism evidence="1 2">
    <name type="scientific">Klebsiella pneumoniae</name>
    <dbReference type="NCBI Taxonomy" id="573"/>
    <lineage>
        <taxon>Bacteria</taxon>
        <taxon>Pseudomonadati</taxon>
        <taxon>Pseudomonadota</taxon>
        <taxon>Gammaproteobacteria</taxon>
        <taxon>Enterobacterales</taxon>
        <taxon>Enterobacteriaceae</taxon>
        <taxon>Klebsiella/Raoultella group</taxon>
        <taxon>Klebsiella</taxon>
        <taxon>Klebsiella pneumoniae complex</taxon>
    </lineage>
</organism>
<protein>
    <submittedName>
        <fullName evidence="1">Uncharacterized protein</fullName>
    </submittedName>
</protein>
<accession>A0A2X3BVK4</accession>
<name>A0A2X3BVK4_KLEPN</name>
<reference evidence="1 2" key="1">
    <citation type="submission" date="2018-06" db="EMBL/GenBank/DDBJ databases">
        <authorList>
            <consortium name="Pathogen Informatics"/>
            <person name="Doyle S."/>
        </authorList>
    </citation>
    <scope>NUCLEOTIDE SEQUENCE [LARGE SCALE GENOMIC DNA]</scope>
    <source>
        <strain evidence="1 2">NCTC9128</strain>
    </source>
</reference>
<sequence>MDTPLTLAQAIHIAGFIQTPGLLAVDGASF</sequence>